<evidence type="ECO:0000313" key="2">
    <source>
        <dbReference type="EMBL" id="WVN90785.1"/>
    </source>
</evidence>
<reference evidence="2" key="2">
    <citation type="journal article" date="2022" name="Elife">
        <title>Obligate sexual reproduction of a homothallic fungus closely related to the Cryptococcus pathogenic species complex.</title>
        <authorList>
            <person name="Passer A.R."/>
            <person name="Clancey S.A."/>
            <person name="Shea T."/>
            <person name="David-Palma M."/>
            <person name="Averette A.F."/>
            <person name="Boekhout T."/>
            <person name="Porcel B.M."/>
            <person name="Nowrousian M."/>
            <person name="Cuomo C.A."/>
            <person name="Sun S."/>
            <person name="Heitman J."/>
            <person name="Coelho M.A."/>
        </authorList>
    </citation>
    <scope>NUCLEOTIDE SEQUENCE</scope>
    <source>
        <strain evidence="2">CBS 7841</strain>
    </source>
</reference>
<dbReference type="AlphaFoldDB" id="A0AAJ8JYJ2"/>
<dbReference type="Proteomes" id="UP000094043">
    <property type="component" value="Chromosome 8"/>
</dbReference>
<dbReference type="KEGG" id="cdep:91090236"/>
<keyword evidence="3" id="KW-1185">Reference proteome</keyword>
<evidence type="ECO:0000256" key="1">
    <source>
        <dbReference type="SAM" id="MobiDB-lite"/>
    </source>
</evidence>
<sequence>MLSKPSTSSPSLTTPNDLKAKLAPATSKARPIITKAPDACLPTPSERLDQLLGTISGVLTSNAASPTVAPIHASALTYFYHSAASLSPHSPHPRPPLLRNPPSATTSSFLVNHRHDNSSFHRSESFVRIKDAFNMIFSNDALYMFSQQPKITSDHPLTAGEVGKLEDEWWSNEIVAAWYGPREDIISLRRKPTRKSVHFGEYTRLEKDAGHAD</sequence>
<reference evidence="2" key="3">
    <citation type="submission" date="2024-01" db="EMBL/GenBank/DDBJ databases">
        <authorList>
            <person name="Coelho M.A."/>
            <person name="David-Palma M."/>
            <person name="Shea T."/>
            <person name="Sun S."/>
            <person name="Cuomo C.A."/>
            <person name="Heitman J."/>
        </authorList>
    </citation>
    <scope>NUCLEOTIDE SEQUENCE</scope>
    <source>
        <strain evidence="2">CBS 7841</strain>
    </source>
</reference>
<dbReference type="EMBL" id="CP143791">
    <property type="protein sequence ID" value="WVN90785.1"/>
    <property type="molecule type" value="Genomic_DNA"/>
</dbReference>
<evidence type="ECO:0000313" key="3">
    <source>
        <dbReference type="Proteomes" id="UP000094043"/>
    </source>
</evidence>
<accession>A0AAJ8JYJ2</accession>
<gene>
    <name evidence="2" type="ORF">L203_106028</name>
</gene>
<name>A0AAJ8JYJ2_9TREE</name>
<protein>
    <submittedName>
        <fullName evidence="2">Uncharacterized protein</fullName>
    </submittedName>
</protein>
<proteinExistence type="predicted"/>
<feature type="region of interest" description="Disordered" evidence="1">
    <location>
        <begin position="1"/>
        <end position="29"/>
    </location>
</feature>
<reference evidence="2" key="1">
    <citation type="submission" date="2016-06" db="EMBL/GenBank/DDBJ databases">
        <authorList>
            <person name="Cuomo C."/>
            <person name="Litvintseva A."/>
            <person name="Heitman J."/>
            <person name="Chen Y."/>
            <person name="Sun S."/>
            <person name="Springer D."/>
            <person name="Dromer F."/>
            <person name="Young S."/>
            <person name="Zeng Q."/>
            <person name="Chapman S."/>
            <person name="Gujja S."/>
            <person name="Saif S."/>
            <person name="Birren B."/>
        </authorList>
    </citation>
    <scope>NUCLEOTIDE SEQUENCE</scope>
    <source>
        <strain evidence="2">CBS 7841</strain>
    </source>
</reference>
<feature type="compositionally biased region" description="Low complexity" evidence="1">
    <location>
        <begin position="1"/>
        <end position="15"/>
    </location>
</feature>
<organism evidence="2 3">
    <name type="scientific">Cryptococcus depauperatus CBS 7841</name>
    <dbReference type="NCBI Taxonomy" id="1295531"/>
    <lineage>
        <taxon>Eukaryota</taxon>
        <taxon>Fungi</taxon>
        <taxon>Dikarya</taxon>
        <taxon>Basidiomycota</taxon>
        <taxon>Agaricomycotina</taxon>
        <taxon>Tremellomycetes</taxon>
        <taxon>Tremellales</taxon>
        <taxon>Cryptococcaceae</taxon>
        <taxon>Cryptococcus</taxon>
    </lineage>
</organism>
<dbReference type="RefSeq" id="XP_066071485.1">
    <property type="nucleotide sequence ID" value="XM_066215388.1"/>
</dbReference>
<dbReference type="GeneID" id="91090236"/>